<proteinExistence type="predicted"/>
<dbReference type="Proteomes" id="UP001150603">
    <property type="component" value="Unassembled WGS sequence"/>
</dbReference>
<gene>
    <name evidence="1" type="ORF">FBU59_003753</name>
</gene>
<evidence type="ECO:0000313" key="2">
    <source>
        <dbReference type="Proteomes" id="UP001150603"/>
    </source>
</evidence>
<comment type="caution">
    <text evidence="1">The sequence shown here is derived from an EMBL/GenBank/DDBJ whole genome shotgun (WGS) entry which is preliminary data.</text>
</comment>
<evidence type="ECO:0000313" key="1">
    <source>
        <dbReference type="EMBL" id="KAJ1940630.1"/>
    </source>
</evidence>
<sequence length="303" mass="33673">MVTRTLQQQTATRAEMLPDGTIASLEPSLTVAPLSGLKQRLLATLFQRAKETIAGLQHFYRTYQLYEWLVIWRVQFLTRTTMLMRFVPVQAAISRSHAQHALSTTVAGSFSLLAEYDIETTKFGNIWDTSDLRLAQEIETRMDEFRSPMVGVSPSLANDVHLREAFLAGQAGIRQTRSGGPVQAARKATSVLPIAPQTLQTSPYLDPVVFKCNARLRQGIERFRITQSAPIKFYDRATGALRFVLAPGHDAEGLAVGEEAGQQRCGAHYLFHPTLPLVLSTQHELSSVAVPVSNIHYWDPADD</sequence>
<keyword evidence="2" id="KW-1185">Reference proteome</keyword>
<dbReference type="EMBL" id="JANBPW010002489">
    <property type="protein sequence ID" value="KAJ1940630.1"/>
    <property type="molecule type" value="Genomic_DNA"/>
</dbReference>
<accession>A0ACC1J7R8</accession>
<name>A0ACC1J7R8_9FUNG</name>
<protein>
    <submittedName>
        <fullName evidence="1">Uncharacterized protein</fullName>
    </submittedName>
</protein>
<organism evidence="1 2">
    <name type="scientific">Linderina macrospora</name>
    <dbReference type="NCBI Taxonomy" id="4868"/>
    <lineage>
        <taxon>Eukaryota</taxon>
        <taxon>Fungi</taxon>
        <taxon>Fungi incertae sedis</taxon>
        <taxon>Zoopagomycota</taxon>
        <taxon>Kickxellomycotina</taxon>
        <taxon>Kickxellomycetes</taxon>
        <taxon>Kickxellales</taxon>
        <taxon>Kickxellaceae</taxon>
        <taxon>Linderina</taxon>
    </lineage>
</organism>
<reference evidence="1" key="1">
    <citation type="submission" date="2022-07" db="EMBL/GenBank/DDBJ databases">
        <title>Phylogenomic reconstructions and comparative analyses of Kickxellomycotina fungi.</title>
        <authorList>
            <person name="Reynolds N.K."/>
            <person name="Stajich J.E."/>
            <person name="Barry K."/>
            <person name="Grigoriev I.V."/>
            <person name="Crous P."/>
            <person name="Smith M.E."/>
        </authorList>
    </citation>
    <scope>NUCLEOTIDE SEQUENCE</scope>
    <source>
        <strain evidence="1">NRRL 5244</strain>
    </source>
</reference>